<evidence type="ECO:0000256" key="1">
    <source>
        <dbReference type="SAM" id="MobiDB-lite"/>
    </source>
</evidence>
<organism evidence="2 3">
    <name type="scientific">Dactylosporangium sucinum</name>
    <dbReference type="NCBI Taxonomy" id="1424081"/>
    <lineage>
        <taxon>Bacteria</taxon>
        <taxon>Bacillati</taxon>
        <taxon>Actinomycetota</taxon>
        <taxon>Actinomycetes</taxon>
        <taxon>Micromonosporales</taxon>
        <taxon>Micromonosporaceae</taxon>
        <taxon>Dactylosporangium</taxon>
    </lineage>
</organism>
<dbReference type="AlphaFoldDB" id="A0A917X1D1"/>
<dbReference type="RefSeq" id="WP_190253564.1">
    <property type="nucleotide sequence ID" value="NZ_BMPI01000035.1"/>
</dbReference>
<proteinExistence type="predicted"/>
<evidence type="ECO:0000313" key="3">
    <source>
        <dbReference type="Proteomes" id="UP000642070"/>
    </source>
</evidence>
<dbReference type="Proteomes" id="UP000642070">
    <property type="component" value="Unassembled WGS sequence"/>
</dbReference>
<gene>
    <name evidence="2" type="ORF">GCM10007977_062500</name>
</gene>
<sequence>MRLLVSQAGGVGADPVGEPVEDVGVRDFDAGDGDDTAQVGDGERPDVAPAGGLADDERVPLRVGRVQAWLEVRGVEVDVAHGGLLRRRRS</sequence>
<keyword evidence="3" id="KW-1185">Reference proteome</keyword>
<protein>
    <submittedName>
        <fullName evidence="2">Uncharacterized protein</fullName>
    </submittedName>
</protein>
<dbReference type="EMBL" id="BMPI01000035">
    <property type="protein sequence ID" value="GGM52436.1"/>
    <property type="molecule type" value="Genomic_DNA"/>
</dbReference>
<reference evidence="2" key="2">
    <citation type="submission" date="2020-09" db="EMBL/GenBank/DDBJ databases">
        <authorList>
            <person name="Sun Q."/>
            <person name="Ohkuma M."/>
        </authorList>
    </citation>
    <scope>NUCLEOTIDE SEQUENCE</scope>
    <source>
        <strain evidence="2">JCM 19831</strain>
    </source>
</reference>
<feature type="region of interest" description="Disordered" evidence="1">
    <location>
        <begin position="1"/>
        <end position="54"/>
    </location>
</feature>
<comment type="caution">
    <text evidence="2">The sequence shown here is derived from an EMBL/GenBank/DDBJ whole genome shotgun (WGS) entry which is preliminary data.</text>
</comment>
<name>A0A917X1D1_9ACTN</name>
<reference evidence="2" key="1">
    <citation type="journal article" date="2014" name="Int. J. Syst. Evol. Microbiol.">
        <title>Complete genome sequence of Corynebacterium casei LMG S-19264T (=DSM 44701T), isolated from a smear-ripened cheese.</title>
        <authorList>
            <consortium name="US DOE Joint Genome Institute (JGI-PGF)"/>
            <person name="Walter F."/>
            <person name="Albersmeier A."/>
            <person name="Kalinowski J."/>
            <person name="Ruckert C."/>
        </authorList>
    </citation>
    <scope>NUCLEOTIDE SEQUENCE</scope>
    <source>
        <strain evidence="2">JCM 19831</strain>
    </source>
</reference>
<accession>A0A917X1D1</accession>
<evidence type="ECO:0000313" key="2">
    <source>
        <dbReference type="EMBL" id="GGM52436.1"/>
    </source>
</evidence>